<feature type="region of interest" description="Disordered" evidence="1">
    <location>
        <begin position="1"/>
        <end position="33"/>
    </location>
</feature>
<accession>A0A411AW70</accession>
<proteinExistence type="predicted"/>
<organism evidence="2 3">
    <name type="scientific">Pantoea phage vB_PagM_LIET2</name>
    <dbReference type="NCBI Taxonomy" id="2508071"/>
    <lineage>
        <taxon>Viruses</taxon>
        <taxon>Duplodnaviria</taxon>
        <taxon>Heunggongvirae</taxon>
        <taxon>Uroviricota</taxon>
        <taxon>Caudoviricetes</taxon>
        <taxon>Lietduovirus</taxon>
        <taxon>Lietduovirus LIET2</taxon>
    </lineage>
</organism>
<name>A0A411AW70_9CAUD</name>
<dbReference type="EMBL" id="MK388689">
    <property type="protein sequence ID" value="QAX92352.1"/>
    <property type="molecule type" value="Genomic_DNA"/>
</dbReference>
<evidence type="ECO:0000313" key="2">
    <source>
        <dbReference type="EMBL" id="QAX92352.1"/>
    </source>
</evidence>
<evidence type="ECO:0000256" key="1">
    <source>
        <dbReference type="SAM" id="MobiDB-lite"/>
    </source>
</evidence>
<dbReference type="Proteomes" id="UP000289486">
    <property type="component" value="Segment"/>
</dbReference>
<keyword evidence="3" id="KW-1185">Reference proteome</keyword>
<reference evidence="2 3" key="1">
    <citation type="submission" date="2019-01" db="EMBL/GenBank/DDBJ databases">
        <title>Complete genome sequence of Pantoea phage vB_PagM_LIET2.</title>
        <authorList>
            <person name="Truncaite L."/>
            <person name="Simoliuniene M."/>
            <person name="Kazlauskas D."/>
            <person name="Meskys R."/>
            <person name="Simoliunas E."/>
        </authorList>
    </citation>
    <scope>NUCLEOTIDE SEQUENCE [LARGE SCALE GENOMIC DNA]</scope>
</reference>
<protein>
    <submittedName>
        <fullName evidence="2">Uncharacterized protein</fullName>
    </submittedName>
</protein>
<evidence type="ECO:0000313" key="3">
    <source>
        <dbReference type="Proteomes" id="UP000289486"/>
    </source>
</evidence>
<gene>
    <name evidence="2" type="ORF">LIET2_gp100</name>
</gene>
<sequence length="137" mass="15274">MSDKEHQSTTDIQHPNTILGAGAEADIPQEHRDVLNQKEKPFEAFTQREQIQILHTQVDNLRTSFAFLTESLIQQAGALQCAMGILKQIKPEWTIVSQPVKGGLRWLVVGEDGKPVEGIFDKVAEESREAKPAEDAE</sequence>